<dbReference type="GO" id="GO:0046983">
    <property type="term" value="F:protein dimerization activity"/>
    <property type="evidence" value="ECO:0007669"/>
    <property type="project" value="InterPro"/>
</dbReference>
<dbReference type="GO" id="GO:0005634">
    <property type="term" value="C:nucleus"/>
    <property type="evidence" value="ECO:0007669"/>
    <property type="project" value="UniProtKB-SubCell"/>
</dbReference>
<feature type="compositionally biased region" description="Basic and acidic residues" evidence="6">
    <location>
        <begin position="241"/>
        <end position="258"/>
    </location>
</feature>
<evidence type="ECO:0000313" key="9">
    <source>
        <dbReference type="Proteomes" id="UP001311915"/>
    </source>
</evidence>
<feature type="compositionally biased region" description="Low complexity" evidence="6">
    <location>
        <begin position="219"/>
        <end position="228"/>
    </location>
</feature>
<accession>A0AAV9MLC9</accession>
<dbReference type="Gene3D" id="4.10.280.10">
    <property type="entry name" value="Helix-loop-helix DNA-binding domain"/>
    <property type="match status" value="1"/>
</dbReference>
<keyword evidence="5" id="KW-0539">Nucleus</keyword>
<dbReference type="Proteomes" id="UP001311915">
    <property type="component" value="Unassembled WGS sequence"/>
</dbReference>
<evidence type="ECO:0000259" key="7">
    <source>
        <dbReference type="PROSITE" id="PS50888"/>
    </source>
</evidence>
<evidence type="ECO:0000256" key="2">
    <source>
        <dbReference type="ARBA" id="ARBA00023015"/>
    </source>
</evidence>
<keyword evidence="3" id="KW-0238">DNA-binding</keyword>
<feature type="region of interest" description="Disordered" evidence="6">
    <location>
        <begin position="1"/>
        <end position="27"/>
    </location>
</feature>
<evidence type="ECO:0000256" key="3">
    <source>
        <dbReference type="ARBA" id="ARBA00023125"/>
    </source>
</evidence>
<dbReference type="InterPro" id="IPR047265">
    <property type="entry name" value="PIF1-like_bHLH"/>
</dbReference>
<dbReference type="Pfam" id="PF00010">
    <property type="entry name" value="HLH"/>
    <property type="match status" value="1"/>
</dbReference>
<dbReference type="PANTHER" id="PTHR45855">
    <property type="entry name" value="TRANSCRIPTION FACTOR PIF1-RELATED"/>
    <property type="match status" value="1"/>
</dbReference>
<keyword evidence="2" id="KW-0805">Transcription regulation</keyword>
<protein>
    <recommendedName>
        <fullName evidence="7">BHLH domain-containing protein</fullName>
    </recommendedName>
</protein>
<proteinExistence type="predicted"/>
<dbReference type="InterPro" id="IPR011598">
    <property type="entry name" value="bHLH_dom"/>
</dbReference>
<dbReference type="GO" id="GO:0003677">
    <property type="term" value="F:DNA binding"/>
    <property type="evidence" value="ECO:0007669"/>
    <property type="project" value="UniProtKB-KW"/>
</dbReference>
<dbReference type="InterPro" id="IPR036638">
    <property type="entry name" value="HLH_DNA-bd_sf"/>
</dbReference>
<comment type="caution">
    <text evidence="8">The sequence shown here is derived from an EMBL/GenBank/DDBJ whole genome shotgun (WGS) entry which is preliminary data.</text>
</comment>
<dbReference type="PANTHER" id="PTHR45855:SF23">
    <property type="entry name" value="TRANSCRIPTION FACTOR MEE8-RELATED"/>
    <property type="match status" value="1"/>
</dbReference>
<dbReference type="EMBL" id="JAWPEI010000001">
    <property type="protein sequence ID" value="KAK4738586.1"/>
    <property type="molecule type" value="Genomic_DNA"/>
</dbReference>
<keyword evidence="4" id="KW-0804">Transcription</keyword>
<keyword evidence="9" id="KW-1185">Reference proteome</keyword>
<dbReference type="CDD" id="cd11445">
    <property type="entry name" value="bHLH_AtPIF_like"/>
    <property type="match status" value="1"/>
</dbReference>
<feature type="compositionally biased region" description="Polar residues" evidence="6">
    <location>
        <begin position="229"/>
        <end position="240"/>
    </location>
</feature>
<dbReference type="InterPro" id="IPR031066">
    <property type="entry name" value="bHLH_ALC-like_plant"/>
</dbReference>
<evidence type="ECO:0000313" key="8">
    <source>
        <dbReference type="EMBL" id="KAK4738586.1"/>
    </source>
</evidence>
<feature type="region of interest" description="Disordered" evidence="6">
    <location>
        <begin position="137"/>
        <end position="161"/>
    </location>
</feature>
<feature type="domain" description="BHLH" evidence="7">
    <location>
        <begin position="282"/>
        <end position="331"/>
    </location>
</feature>
<evidence type="ECO:0000256" key="1">
    <source>
        <dbReference type="ARBA" id="ARBA00004123"/>
    </source>
</evidence>
<evidence type="ECO:0000256" key="5">
    <source>
        <dbReference type="ARBA" id="ARBA00023242"/>
    </source>
</evidence>
<organism evidence="8 9">
    <name type="scientific">Solanum pinnatisectum</name>
    <name type="common">tansyleaf nightshade</name>
    <dbReference type="NCBI Taxonomy" id="50273"/>
    <lineage>
        <taxon>Eukaryota</taxon>
        <taxon>Viridiplantae</taxon>
        <taxon>Streptophyta</taxon>
        <taxon>Embryophyta</taxon>
        <taxon>Tracheophyta</taxon>
        <taxon>Spermatophyta</taxon>
        <taxon>Magnoliopsida</taxon>
        <taxon>eudicotyledons</taxon>
        <taxon>Gunneridae</taxon>
        <taxon>Pentapetalae</taxon>
        <taxon>asterids</taxon>
        <taxon>lamiids</taxon>
        <taxon>Solanales</taxon>
        <taxon>Solanaceae</taxon>
        <taxon>Solanoideae</taxon>
        <taxon>Solaneae</taxon>
        <taxon>Solanum</taxon>
    </lineage>
</organism>
<evidence type="ECO:0000256" key="4">
    <source>
        <dbReference type="ARBA" id="ARBA00023163"/>
    </source>
</evidence>
<dbReference type="FunFam" id="4.10.280.10:FF:000059">
    <property type="entry name" value="transcription factor UNE10 isoform X1"/>
    <property type="match status" value="1"/>
</dbReference>
<reference evidence="8 9" key="1">
    <citation type="submission" date="2023-10" db="EMBL/GenBank/DDBJ databases">
        <title>Genome-Wide Identification Analysis in wild type Solanum Pinnatisectum Reveals Some Genes Defensing Phytophthora Infestans.</title>
        <authorList>
            <person name="Sun C."/>
        </authorList>
    </citation>
    <scope>NUCLEOTIDE SEQUENCE [LARGE SCALE GENOMIC DNA]</scope>
    <source>
        <strain evidence="8">LQN</strain>
        <tissue evidence="8">Leaf</tissue>
    </source>
</reference>
<name>A0AAV9MLC9_9SOLN</name>
<evidence type="ECO:0000256" key="6">
    <source>
        <dbReference type="SAM" id="MobiDB-lite"/>
    </source>
</evidence>
<dbReference type="AlphaFoldDB" id="A0AAV9MLC9"/>
<comment type="subcellular location">
    <subcellularLocation>
        <location evidence="1">Nucleus</location>
    </subcellularLocation>
</comment>
<feature type="compositionally biased region" description="Basic and acidic residues" evidence="6">
    <location>
        <begin position="289"/>
        <end position="298"/>
    </location>
</feature>
<dbReference type="PROSITE" id="PS50888">
    <property type="entry name" value="BHLH"/>
    <property type="match status" value="1"/>
</dbReference>
<dbReference type="SUPFAM" id="SSF47459">
    <property type="entry name" value="HLH, helix-loop-helix DNA-binding domain"/>
    <property type="match status" value="1"/>
</dbReference>
<dbReference type="SMART" id="SM00353">
    <property type="entry name" value="HLH"/>
    <property type="match status" value="1"/>
</dbReference>
<feature type="region of interest" description="Disordered" evidence="6">
    <location>
        <begin position="219"/>
        <end position="298"/>
    </location>
</feature>
<sequence length="468" mass="51140">MNQCVPSWDLDDSTVPRKNPIQTQSNSLAADVPSLDYEVAELTWENGQLAMHGLGPPRANNKPISSCGGTLESIVNQATRCNDVPPHLHEKSTVDRNKHGGDEVVPWFNNHNEVAYAPPATGLVTMTKDALVPCSRNTSNSDNHRSVHVPGIDGSTHVGSCSGATNSRDWMVAPRMRVRPTRREWSSRADMISVSGSETCGGDSRQLTIDTFDREFGTTMYTSTSMGSPENTSSDKQCTNRTEDDHDSVCLSRDQREVGDDEDDNNNKKGSKNSSSSTKRKRAAAIHNQSERKRRDKINQRMKTLQKLVPNSSKTDKASMLDEVIEYLKQLQAQVHMMSRMNMSPAMMLPLAMQQQLQMSMMGMGMGMGVGMGVAGVFDINNLSRPNIPGLPSFLHPCAATAAFMQPMTSWDNSSAAPAALPPPPAMPDPLATLLACQSQPINMDAYSRMAALYQQFQQPPTGSGPKN</sequence>
<gene>
    <name evidence="8" type="ORF">R3W88_002283</name>
</gene>